<dbReference type="EMBL" id="SOAM01000001">
    <property type="protein sequence ID" value="TDS80351.1"/>
    <property type="molecule type" value="Genomic_DNA"/>
</dbReference>
<protein>
    <submittedName>
        <fullName evidence="1">Uncharacterized protein</fullName>
    </submittedName>
</protein>
<dbReference type="RefSeq" id="WP_133765080.1">
    <property type="nucleotide sequence ID" value="NZ_BAAARP010000001.1"/>
</dbReference>
<evidence type="ECO:0000313" key="1">
    <source>
        <dbReference type="EMBL" id="TDS80351.1"/>
    </source>
</evidence>
<keyword evidence="2" id="KW-1185">Reference proteome</keyword>
<dbReference type="AlphaFoldDB" id="A0A4R7FRB8"/>
<evidence type="ECO:0000313" key="2">
    <source>
        <dbReference type="Proteomes" id="UP000295344"/>
    </source>
</evidence>
<accession>A0A4R7FRB8</accession>
<dbReference type="Gene3D" id="3.40.50.300">
    <property type="entry name" value="P-loop containing nucleotide triphosphate hydrolases"/>
    <property type="match status" value="1"/>
</dbReference>
<sequence length="101" mass="11410">MPYVERGPNALGNPRGVEIWCDIALDAAFERYRTRPRHRAHADDSRLDEWWSLATDARPMSGLPVLRVKTDEQVDVEAVATQIALLRKTEQQLPTRGNAAT</sequence>
<gene>
    <name evidence="1" type="ORF">CLV52_0909</name>
</gene>
<dbReference type="OrthoDB" id="3819922at2"/>
<proteinExistence type="predicted"/>
<reference evidence="1 2" key="1">
    <citation type="submission" date="2019-03" db="EMBL/GenBank/DDBJ databases">
        <title>Genomic Encyclopedia of Archaeal and Bacterial Type Strains, Phase II (KMG-II): from individual species to whole genera.</title>
        <authorList>
            <person name="Goeker M."/>
        </authorList>
    </citation>
    <scope>NUCLEOTIDE SEQUENCE [LARGE SCALE GENOMIC DNA]</scope>
    <source>
        <strain evidence="1 2">DSM 24782</strain>
    </source>
</reference>
<name>A0A4R7FRB8_9MICO</name>
<dbReference type="Proteomes" id="UP000295344">
    <property type="component" value="Unassembled WGS sequence"/>
</dbReference>
<dbReference type="InterPro" id="IPR027417">
    <property type="entry name" value="P-loop_NTPase"/>
</dbReference>
<comment type="caution">
    <text evidence="1">The sequence shown here is derived from an EMBL/GenBank/DDBJ whole genome shotgun (WGS) entry which is preliminary data.</text>
</comment>
<organism evidence="1 2">
    <name type="scientific">Amnibacterium kyonggiense</name>
    <dbReference type="NCBI Taxonomy" id="595671"/>
    <lineage>
        <taxon>Bacteria</taxon>
        <taxon>Bacillati</taxon>
        <taxon>Actinomycetota</taxon>
        <taxon>Actinomycetes</taxon>
        <taxon>Micrococcales</taxon>
        <taxon>Microbacteriaceae</taxon>
        <taxon>Amnibacterium</taxon>
    </lineage>
</organism>